<feature type="non-terminal residue" evidence="2">
    <location>
        <position position="164"/>
    </location>
</feature>
<proteinExistence type="predicted"/>
<dbReference type="Proteomes" id="UP000827092">
    <property type="component" value="Unassembled WGS sequence"/>
</dbReference>
<feature type="region of interest" description="Disordered" evidence="1">
    <location>
        <begin position="119"/>
        <end position="164"/>
    </location>
</feature>
<gene>
    <name evidence="2" type="ORF">JTE90_023695</name>
</gene>
<evidence type="ECO:0000313" key="2">
    <source>
        <dbReference type="EMBL" id="KAG8172188.1"/>
    </source>
</evidence>
<protein>
    <submittedName>
        <fullName evidence="2">Uncharacterized protein</fullName>
    </submittedName>
</protein>
<feature type="compositionally biased region" description="Polar residues" evidence="1">
    <location>
        <begin position="154"/>
        <end position="164"/>
    </location>
</feature>
<evidence type="ECO:0000313" key="3">
    <source>
        <dbReference type="Proteomes" id="UP000827092"/>
    </source>
</evidence>
<dbReference type="EMBL" id="JAFNEN010002995">
    <property type="protein sequence ID" value="KAG8172188.1"/>
    <property type="molecule type" value="Genomic_DNA"/>
</dbReference>
<sequence length="164" mass="18370">MRRALTLCSSVDTVSRLFIEKSLGCTKVLANLLLERLEFEGFVLPTEELGVFSVDAAQLNEYGWLNYFPVDENKENGNEVNYQNSLPAYSPTQESVVTVENAMNVDNYVPESNDNYYEARSNAKHSKPEDYGSSSAFNNNGNYSDENDSPVISDITNVESSIRK</sequence>
<accession>A0AAV6TKN6</accession>
<keyword evidence="3" id="KW-1185">Reference proteome</keyword>
<organism evidence="2 3">
    <name type="scientific">Oedothorax gibbosus</name>
    <dbReference type="NCBI Taxonomy" id="931172"/>
    <lineage>
        <taxon>Eukaryota</taxon>
        <taxon>Metazoa</taxon>
        <taxon>Ecdysozoa</taxon>
        <taxon>Arthropoda</taxon>
        <taxon>Chelicerata</taxon>
        <taxon>Arachnida</taxon>
        <taxon>Araneae</taxon>
        <taxon>Araneomorphae</taxon>
        <taxon>Entelegynae</taxon>
        <taxon>Araneoidea</taxon>
        <taxon>Linyphiidae</taxon>
        <taxon>Erigoninae</taxon>
        <taxon>Oedothorax</taxon>
    </lineage>
</organism>
<evidence type="ECO:0000256" key="1">
    <source>
        <dbReference type="SAM" id="MobiDB-lite"/>
    </source>
</evidence>
<feature type="compositionally biased region" description="Polar residues" evidence="1">
    <location>
        <begin position="132"/>
        <end position="144"/>
    </location>
</feature>
<dbReference type="AlphaFoldDB" id="A0AAV6TKN6"/>
<comment type="caution">
    <text evidence="2">The sequence shown here is derived from an EMBL/GenBank/DDBJ whole genome shotgun (WGS) entry which is preliminary data.</text>
</comment>
<name>A0AAV6TKN6_9ARAC</name>
<reference evidence="2 3" key="1">
    <citation type="journal article" date="2022" name="Nat. Ecol. Evol.">
        <title>A masculinizing supergene underlies an exaggerated male reproductive morph in a spider.</title>
        <authorList>
            <person name="Hendrickx F."/>
            <person name="De Corte Z."/>
            <person name="Sonet G."/>
            <person name="Van Belleghem S.M."/>
            <person name="Kostlbacher S."/>
            <person name="Vangestel C."/>
        </authorList>
    </citation>
    <scope>NUCLEOTIDE SEQUENCE [LARGE SCALE GENOMIC DNA]</scope>
    <source>
        <strain evidence="2">W744_W776</strain>
    </source>
</reference>